<evidence type="ECO:0000256" key="6">
    <source>
        <dbReference type="ARBA" id="ARBA00022989"/>
    </source>
</evidence>
<feature type="transmembrane region" description="Helical" evidence="8">
    <location>
        <begin position="23"/>
        <end position="43"/>
    </location>
</feature>
<dbReference type="Proteomes" id="UP000789845">
    <property type="component" value="Unassembled WGS sequence"/>
</dbReference>
<evidence type="ECO:0000256" key="5">
    <source>
        <dbReference type="ARBA" id="ARBA00022748"/>
    </source>
</evidence>
<evidence type="ECO:0000313" key="10">
    <source>
        <dbReference type="EMBL" id="CAG9609320.1"/>
    </source>
</evidence>
<dbReference type="AlphaFoldDB" id="A0A9C7GC68"/>
<feature type="transmembrane region" description="Helical" evidence="8">
    <location>
        <begin position="55"/>
        <end position="82"/>
    </location>
</feature>
<dbReference type="InterPro" id="IPR002541">
    <property type="entry name" value="Cyt_c_assembly"/>
</dbReference>
<proteinExistence type="inferred from homology"/>
<protein>
    <recommendedName>
        <fullName evidence="3">Heme exporter protein C</fullName>
    </recommendedName>
</protein>
<dbReference type="PANTHER" id="PTHR30071:SF1">
    <property type="entry name" value="CYTOCHROME B_B6 PROTEIN-RELATED"/>
    <property type="match status" value="1"/>
</dbReference>
<evidence type="ECO:0000256" key="7">
    <source>
        <dbReference type="ARBA" id="ARBA00023136"/>
    </source>
</evidence>
<keyword evidence="4 8" id="KW-0812">Transmembrane</keyword>
<accession>A0A9C7GC68</accession>
<feature type="transmembrane region" description="Helical" evidence="8">
    <location>
        <begin position="156"/>
        <end position="179"/>
    </location>
</feature>
<evidence type="ECO:0000313" key="11">
    <source>
        <dbReference type="Proteomes" id="UP000789845"/>
    </source>
</evidence>
<reference evidence="10" key="1">
    <citation type="submission" date="2021-10" db="EMBL/GenBank/DDBJ databases">
        <authorList>
            <person name="Criscuolo A."/>
        </authorList>
    </citation>
    <scope>NUCLEOTIDE SEQUENCE</scope>
    <source>
        <strain evidence="10">CIP111885</strain>
    </source>
</reference>
<dbReference type="PANTHER" id="PTHR30071">
    <property type="entry name" value="HEME EXPORTER PROTEIN C"/>
    <property type="match status" value="1"/>
</dbReference>
<comment type="subcellular location">
    <subcellularLocation>
        <location evidence="1">Membrane</location>
        <topology evidence="1">Multi-pass membrane protein</topology>
    </subcellularLocation>
</comment>
<name>A0A9C7GC68_9BACI</name>
<keyword evidence="7 8" id="KW-0472">Membrane</keyword>
<comment type="similarity">
    <text evidence="2">Belongs to the CcmC/CycZ/HelC family.</text>
</comment>
<sequence>MKTTLNLEQEPFTKLKDSLVHRVLVWATIISILTSFYLIFIYAPLETTMREVQKIFYIHVSSAWVAFLAFFVVFVLSIMYLVTRKRIYDIYAGISAEIGVVFTTIVMTTGPIWARSSWNTWWAWEPRLTTSLILWFIYLAYIMIRQMDGAWDKKARLSAVFGIIGFIDVPIVFMAIRWWQSKFHPIVFGDGPSQKGGGVEPEMLVALITMTISFTLLYVVLLQKGVYLEKAKITVENWKEKLREKLVG</sequence>
<evidence type="ECO:0000259" key="9">
    <source>
        <dbReference type="Pfam" id="PF01578"/>
    </source>
</evidence>
<evidence type="ECO:0000256" key="4">
    <source>
        <dbReference type="ARBA" id="ARBA00022692"/>
    </source>
</evidence>
<dbReference type="GO" id="GO:0005886">
    <property type="term" value="C:plasma membrane"/>
    <property type="evidence" value="ECO:0007669"/>
    <property type="project" value="TreeGrafter"/>
</dbReference>
<keyword evidence="5" id="KW-0201">Cytochrome c-type biogenesis</keyword>
<organism evidence="10 11">
    <name type="scientific">Pseudoneobacillus rhizosphaerae</name>
    <dbReference type="NCBI Taxonomy" id="2880968"/>
    <lineage>
        <taxon>Bacteria</taxon>
        <taxon>Bacillati</taxon>
        <taxon>Bacillota</taxon>
        <taxon>Bacilli</taxon>
        <taxon>Bacillales</taxon>
        <taxon>Bacillaceae</taxon>
        <taxon>Pseudoneobacillus</taxon>
    </lineage>
</organism>
<feature type="domain" description="Cytochrome c assembly protein" evidence="9">
    <location>
        <begin position="17"/>
        <end position="184"/>
    </location>
</feature>
<dbReference type="Pfam" id="PF01578">
    <property type="entry name" value="Cytochrom_C_asm"/>
    <property type="match status" value="1"/>
</dbReference>
<dbReference type="GO" id="GO:0020037">
    <property type="term" value="F:heme binding"/>
    <property type="evidence" value="ECO:0007669"/>
    <property type="project" value="InterPro"/>
</dbReference>
<dbReference type="GO" id="GO:0015232">
    <property type="term" value="F:heme transmembrane transporter activity"/>
    <property type="evidence" value="ECO:0007669"/>
    <property type="project" value="InterPro"/>
</dbReference>
<feature type="transmembrane region" description="Helical" evidence="8">
    <location>
        <begin position="203"/>
        <end position="222"/>
    </location>
</feature>
<dbReference type="RefSeq" id="WP_230497558.1">
    <property type="nucleotide sequence ID" value="NZ_CAKJTG010000018.1"/>
</dbReference>
<feature type="transmembrane region" description="Helical" evidence="8">
    <location>
        <begin position="94"/>
        <end position="114"/>
    </location>
</feature>
<evidence type="ECO:0000256" key="8">
    <source>
        <dbReference type="SAM" id="Phobius"/>
    </source>
</evidence>
<gene>
    <name evidence="10" type="primary">ccsA_3</name>
    <name evidence="10" type="ORF">NEOCIP111885_03062</name>
</gene>
<evidence type="ECO:0000256" key="2">
    <source>
        <dbReference type="ARBA" id="ARBA00005840"/>
    </source>
</evidence>
<keyword evidence="6 8" id="KW-1133">Transmembrane helix</keyword>
<dbReference type="InterPro" id="IPR045062">
    <property type="entry name" value="Cyt_c_biogenesis_CcsA/CcmC"/>
</dbReference>
<comment type="caution">
    <text evidence="10">The sequence shown here is derived from an EMBL/GenBank/DDBJ whole genome shotgun (WGS) entry which is preliminary data.</text>
</comment>
<dbReference type="InterPro" id="IPR003557">
    <property type="entry name" value="Cyt_c_biogenesis_CcmC"/>
</dbReference>
<dbReference type="GO" id="GO:0017004">
    <property type="term" value="P:cytochrome complex assembly"/>
    <property type="evidence" value="ECO:0007669"/>
    <property type="project" value="UniProtKB-KW"/>
</dbReference>
<evidence type="ECO:0000256" key="1">
    <source>
        <dbReference type="ARBA" id="ARBA00004141"/>
    </source>
</evidence>
<dbReference type="PRINTS" id="PR01386">
    <property type="entry name" value="CCMCBIOGNSIS"/>
</dbReference>
<evidence type="ECO:0000256" key="3">
    <source>
        <dbReference type="ARBA" id="ARBA00016463"/>
    </source>
</evidence>
<keyword evidence="11" id="KW-1185">Reference proteome</keyword>
<feature type="transmembrane region" description="Helical" evidence="8">
    <location>
        <begin position="126"/>
        <end position="144"/>
    </location>
</feature>
<dbReference type="EMBL" id="CAKJTG010000018">
    <property type="protein sequence ID" value="CAG9609320.1"/>
    <property type="molecule type" value="Genomic_DNA"/>
</dbReference>